<dbReference type="Proteomes" id="UP001159363">
    <property type="component" value="Chromosome 2"/>
</dbReference>
<comment type="caution">
    <text evidence="1">The sequence shown here is derived from an EMBL/GenBank/DDBJ whole genome shotgun (WGS) entry which is preliminary data.</text>
</comment>
<evidence type="ECO:0000313" key="2">
    <source>
        <dbReference type="Proteomes" id="UP001159363"/>
    </source>
</evidence>
<protein>
    <submittedName>
        <fullName evidence="1">Uncharacterized protein</fullName>
    </submittedName>
</protein>
<keyword evidence="2" id="KW-1185">Reference proteome</keyword>
<name>A0ABQ9I8J7_9NEOP</name>
<proteinExistence type="predicted"/>
<evidence type="ECO:0000313" key="1">
    <source>
        <dbReference type="EMBL" id="KAJ8892979.1"/>
    </source>
</evidence>
<sequence>MLELVATGRLDTVHQHCPIRGHSYVLPDRLQCMCSRFKWPIKKKYLTSNSGGQHTTKTFIIHRITGKKCSLLREIFPITNIPFVWLNFGIPNCKIMPHLRCSIKIIFYC</sequence>
<organism evidence="1 2">
    <name type="scientific">Dryococelus australis</name>
    <dbReference type="NCBI Taxonomy" id="614101"/>
    <lineage>
        <taxon>Eukaryota</taxon>
        <taxon>Metazoa</taxon>
        <taxon>Ecdysozoa</taxon>
        <taxon>Arthropoda</taxon>
        <taxon>Hexapoda</taxon>
        <taxon>Insecta</taxon>
        <taxon>Pterygota</taxon>
        <taxon>Neoptera</taxon>
        <taxon>Polyneoptera</taxon>
        <taxon>Phasmatodea</taxon>
        <taxon>Verophasmatodea</taxon>
        <taxon>Anareolatae</taxon>
        <taxon>Phasmatidae</taxon>
        <taxon>Eurycanthinae</taxon>
        <taxon>Dryococelus</taxon>
    </lineage>
</organism>
<reference evidence="1 2" key="1">
    <citation type="submission" date="2023-02" db="EMBL/GenBank/DDBJ databases">
        <title>LHISI_Scaffold_Assembly.</title>
        <authorList>
            <person name="Stuart O.P."/>
            <person name="Cleave R."/>
            <person name="Magrath M.J.L."/>
            <person name="Mikheyev A.S."/>
        </authorList>
    </citation>
    <scope>NUCLEOTIDE SEQUENCE [LARGE SCALE GENOMIC DNA]</scope>
    <source>
        <strain evidence="1">Daus_M_001</strain>
        <tissue evidence="1">Leg muscle</tissue>
    </source>
</reference>
<gene>
    <name evidence="1" type="ORF">PR048_005560</name>
</gene>
<dbReference type="EMBL" id="JARBHB010000002">
    <property type="protein sequence ID" value="KAJ8892979.1"/>
    <property type="molecule type" value="Genomic_DNA"/>
</dbReference>
<accession>A0ABQ9I8J7</accession>